<keyword evidence="11" id="KW-1185">Reference proteome</keyword>
<evidence type="ECO:0000256" key="8">
    <source>
        <dbReference type="ARBA" id="ARBA00023054"/>
    </source>
</evidence>
<evidence type="ECO:0000256" key="9">
    <source>
        <dbReference type="ARBA" id="ARBA00023136"/>
    </source>
</evidence>
<keyword evidence="6" id="KW-0963">Cytoplasm</keyword>
<accession>A0A915DZI8</accession>
<name>A0A915DZI8_9BILA</name>
<dbReference type="Proteomes" id="UP000887574">
    <property type="component" value="Unplaced"/>
</dbReference>
<dbReference type="GO" id="GO:0000139">
    <property type="term" value="C:Golgi membrane"/>
    <property type="evidence" value="ECO:0007669"/>
    <property type="project" value="UniProtKB-SubCell"/>
</dbReference>
<proteinExistence type="inferred from homology"/>
<protein>
    <submittedName>
        <fullName evidence="12">Short coiled-coil protein</fullName>
    </submittedName>
</protein>
<dbReference type="PANTHER" id="PTHR21614:SF0">
    <property type="entry name" value="GEO08385P1"/>
    <property type="match status" value="1"/>
</dbReference>
<sequence length="136" mass="15389">MGQVNLHQTVLAYCPHCTNHIRLFAWNLLENAEDSGPANSSDFPLADDESIPNDDLEERARLISQILELQNTLEDLSQRFDSVKDECFKLRSENQVLSQYIKNLMSSSSMFQPTAHTNKSATSNGAAEILFDDHCW</sequence>
<evidence type="ECO:0000313" key="11">
    <source>
        <dbReference type="Proteomes" id="UP000887574"/>
    </source>
</evidence>
<evidence type="ECO:0000313" key="12">
    <source>
        <dbReference type="WBParaSite" id="jg25110"/>
    </source>
</evidence>
<evidence type="ECO:0000256" key="7">
    <source>
        <dbReference type="ARBA" id="ARBA00023034"/>
    </source>
</evidence>
<organism evidence="11 12">
    <name type="scientific">Ditylenchus dipsaci</name>
    <dbReference type="NCBI Taxonomy" id="166011"/>
    <lineage>
        <taxon>Eukaryota</taxon>
        <taxon>Metazoa</taxon>
        <taxon>Ecdysozoa</taxon>
        <taxon>Nematoda</taxon>
        <taxon>Chromadorea</taxon>
        <taxon>Rhabditida</taxon>
        <taxon>Tylenchina</taxon>
        <taxon>Tylenchomorpha</taxon>
        <taxon>Sphaerularioidea</taxon>
        <taxon>Anguinidae</taxon>
        <taxon>Anguininae</taxon>
        <taxon>Ditylenchus</taxon>
    </lineage>
</organism>
<keyword evidence="8 10" id="KW-0175">Coiled coil</keyword>
<dbReference type="Pfam" id="PF10224">
    <property type="entry name" value="DUF2205"/>
    <property type="match status" value="1"/>
</dbReference>
<dbReference type="AlphaFoldDB" id="A0A915DZI8"/>
<keyword evidence="9" id="KW-0472">Membrane</keyword>
<reference evidence="12" key="1">
    <citation type="submission" date="2022-11" db="UniProtKB">
        <authorList>
            <consortium name="WormBaseParasite"/>
        </authorList>
    </citation>
    <scope>IDENTIFICATION</scope>
</reference>
<feature type="coiled-coil region" evidence="10">
    <location>
        <begin position="59"/>
        <end position="93"/>
    </location>
</feature>
<evidence type="ECO:0000256" key="10">
    <source>
        <dbReference type="SAM" id="Coils"/>
    </source>
</evidence>
<dbReference type="PANTHER" id="PTHR21614">
    <property type="entry name" value="SHORT COILED COIL PROTEIN"/>
    <property type="match status" value="1"/>
</dbReference>
<dbReference type="GO" id="GO:0005802">
    <property type="term" value="C:trans-Golgi network"/>
    <property type="evidence" value="ECO:0007669"/>
    <property type="project" value="TreeGrafter"/>
</dbReference>
<evidence type="ECO:0000256" key="5">
    <source>
        <dbReference type="ARBA" id="ARBA00010880"/>
    </source>
</evidence>
<evidence type="ECO:0000256" key="4">
    <source>
        <dbReference type="ARBA" id="ARBA00004601"/>
    </source>
</evidence>
<dbReference type="WBParaSite" id="jg25110">
    <property type="protein sequence ID" value="jg25110"/>
    <property type="gene ID" value="jg25110"/>
</dbReference>
<comment type="subcellular location">
    <subcellularLocation>
        <location evidence="3">Cytoplasm</location>
        <location evidence="3">Cytosol</location>
    </subcellularLocation>
    <subcellularLocation>
        <location evidence="2">Golgi apparatus membrane</location>
        <topology evidence="2">Peripheral membrane protein</topology>
        <orientation evidence="2">Cytoplasmic side</orientation>
    </subcellularLocation>
    <subcellularLocation>
        <location evidence="4">Golgi apparatus</location>
        <location evidence="4">trans-Golgi network</location>
    </subcellularLocation>
</comment>
<comment type="similarity">
    <text evidence="5">Belongs to the SCOC family.</text>
</comment>
<evidence type="ECO:0000256" key="6">
    <source>
        <dbReference type="ARBA" id="ARBA00022490"/>
    </source>
</evidence>
<dbReference type="InterPro" id="IPR019357">
    <property type="entry name" value="SCOC"/>
</dbReference>
<keyword evidence="7" id="KW-0333">Golgi apparatus</keyword>
<evidence type="ECO:0000256" key="1">
    <source>
        <dbReference type="ARBA" id="ARBA00002743"/>
    </source>
</evidence>
<comment type="function">
    <text evidence="1">Positive regulator of amino acid starvation-induced autophagy.</text>
</comment>
<dbReference type="GO" id="GO:0005829">
    <property type="term" value="C:cytosol"/>
    <property type="evidence" value="ECO:0007669"/>
    <property type="project" value="UniProtKB-SubCell"/>
</dbReference>
<dbReference type="Gene3D" id="1.20.5.170">
    <property type="match status" value="1"/>
</dbReference>
<evidence type="ECO:0000256" key="3">
    <source>
        <dbReference type="ARBA" id="ARBA00004514"/>
    </source>
</evidence>
<evidence type="ECO:0000256" key="2">
    <source>
        <dbReference type="ARBA" id="ARBA00004255"/>
    </source>
</evidence>